<organism evidence="1 2">
    <name type="scientific">Pyronema omphalodes (strain CBS 100304)</name>
    <name type="common">Pyronema confluens</name>
    <dbReference type="NCBI Taxonomy" id="1076935"/>
    <lineage>
        <taxon>Eukaryota</taxon>
        <taxon>Fungi</taxon>
        <taxon>Dikarya</taxon>
        <taxon>Ascomycota</taxon>
        <taxon>Pezizomycotina</taxon>
        <taxon>Pezizomycetes</taxon>
        <taxon>Pezizales</taxon>
        <taxon>Pyronemataceae</taxon>
        <taxon>Pyronema</taxon>
    </lineage>
</organism>
<reference evidence="1 2" key="1">
    <citation type="journal article" date="2013" name="PLoS Genet.">
        <title>The genome and development-dependent transcriptomes of Pyronema confluens: a window into fungal evolution.</title>
        <authorList>
            <person name="Traeger S."/>
            <person name="Altegoer F."/>
            <person name="Freitag M."/>
            <person name="Gabaldon T."/>
            <person name="Kempken F."/>
            <person name="Kumar A."/>
            <person name="Marcet-Houben M."/>
            <person name="Poggeler S."/>
            <person name="Stajich J.E."/>
            <person name="Nowrousian M."/>
        </authorList>
    </citation>
    <scope>NUCLEOTIDE SEQUENCE [LARGE SCALE GENOMIC DNA]</scope>
    <source>
        <strain evidence="2">CBS 100304</strain>
        <tissue evidence="1">Vegetative mycelium</tissue>
    </source>
</reference>
<dbReference type="OrthoDB" id="10416887at2759"/>
<protein>
    <submittedName>
        <fullName evidence="1">Uncharacterized protein</fullName>
    </submittedName>
</protein>
<evidence type="ECO:0000313" key="1">
    <source>
        <dbReference type="EMBL" id="CCX34501.1"/>
    </source>
</evidence>
<evidence type="ECO:0000313" key="2">
    <source>
        <dbReference type="Proteomes" id="UP000018144"/>
    </source>
</evidence>
<name>U4LQP3_PYROM</name>
<dbReference type="Proteomes" id="UP000018144">
    <property type="component" value="Unassembled WGS sequence"/>
</dbReference>
<gene>
    <name evidence="1" type="ORF">PCON_03765</name>
</gene>
<accession>U4LQP3</accession>
<proteinExistence type="predicted"/>
<dbReference type="EMBL" id="HF936539">
    <property type="protein sequence ID" value="CCX34501.1"/>
    <property type="molecule type" value="Genomic_DNA"/>
</dbReference>
<dbReference type="AlphaFoldDB" id="U4LQP3"/>
<sequence>MVISHHQLFPTPAMSGLGSLHKDEAPGIPDPAIIIGPIKERKASPAFKQPFYVAPITFVAGNDLPHNWAKDWKRICDIGRESLSKYTARIPRKYDSIGHFITIGHVTDWWEPVAEVTDLSPGMEKYFGAEWRKLLVSLSGSSNKLFLYIFAAANGWHVRYSLEELKAIDYSISVLGEEVQVLEEFFEKYMN</sequence>
<keyword evidence="2" id="KW-1185">Reference proteome</keyword>